<evidence type="ECO:0000259" key="1">
    <source>
        <dbReference type="PROSITE" id="PS50943"/>
    </source>
</evidence>
<dbReference type="Gene3D" id="1.10.260.40">
    <property type="entry name" value="lambda repressor-like DNA-binding domains"/>
    <property type="match status" value="1"/>
</dbReference>
<organism evidence="2 3">
    <name type="scientific">Bacteroides cellulosilyticus</name>
    <dbReference type="NCBI Taxonomy" id="246787"/>
    <lineage>
        <taxon>Bacteria</taxon>
        <taxon>Pseudomonadati</taxon>
        <taxon>Bacteroidota</taxon>
        <taxon>Bacteroidia</taxon>
        <taxon>Bacteroidales</taxon>
        <taxon>Bacteroidaceae</taxon>
        <taxon>Bacteroides</taxon>
    </lineage>
</organism>
<dbReference type="SUPFAM" id="SSF47413">
    <property type="entry name" value="lambda repressor-like DNA-binding domains"/>
    <property type="match status" value="1"/>
</dbReference>
<proteinExistence type="predicted"/>
<dbReference type="InterPro" id="IPR001387">
    <property type="entry name" value="Cro/C1-type_HTH"/>
</dbReference>
<protein>
    <submittedName>
        <fullName evidence="2">Helix-turn-helix transcriptional regulator</fullName>
    </submittedName>
</protein>
<dbReference type="SMART" id="SM00530">
    <property type="entry name" value="HTH_XRE"/>
    <property type="match status" value="1"/>
</dbReference>
<name>A0A125MG77_9BACE</name>
<feature type="domain" description="HTH cro/C1-type" evidence="1">
    <location>
        <begin position="21"/>
        <end position="61"/>
    </location>
</feature>
<dbReference type="Pfam" id="PF01381">
    <property type="entry name" value="HTH_3"/>
    <property type="match status" value="1"/>
</dbReference>
<dbReference type="GO" id="GO:0003677">
    <property type="term" value="F:DNA binding"/>
    <property type="evidence" value="ECO:0007669"/>
    <property type="project" value="InterPro"/>
</dbReference>
<comment type="caution">
    <text evidence="2">The sequence shown here is derived from an EMBL/GenBank/DDBJ whole genome shotgun (WGS) entry which is preliminary data.</text>
</comment>
<sequence length="66" mass="7563">MKDINRLKIVLVEKKKTGKWLAKELGKDPSTVSKWCTNVSQPDLVTLSRIAELLNVDRRDLINKSK</sequence>
<evidence type="ECO:0000313" key="3">
    <source>
        <dbReference type="Proteomes" id="UP000448877"/>
    </source>
</evidence>
<dbReference type="PROSITE" id="PS50943">
    <property type="entry name" value="HTH_CROC1"/>
    <property type="match status" value="1"/>
</dbReference>
<dbReference type="CDD" id="cd00093">
    <property type="entry name" value="HTH_XRE"/>
    <property type="match status" value="1"/>
</dbReference>
<gene>
    <name evidence="2" type="ORF">F2Y81_15795</name>
</gene>
<reference evidence="2 3" key="1">
    <citation type="journal article" date="2019" name="Nat. Med.">
        <title>A library of human gut bacterial isolates paired with longitudinal multiomics data enables mechanistic microbiome research.</title>
        <authorList>
            <person name="Poyet M."/>
            <person name="Groussin M."/>
            <person name="Gibbons S.M."/>
            <person name="Avila-Pacheco J."/>
            <person name="Jiang X."/>
            <person name="Kearney S.M."/>
            <person name="Perrotta A.R."/>
            <person name="Berdy B."/>
            <person name="Zhao S."/>
            <person name="Lieberman T.D."/>
            <person name="Swanson P.K."/>
            <person name="Smith M."/>
            <person name="Roesemann S."/>
            <person name="Alexander J.E."/>
            <person name="Rich S.A."/>
            <person name="Livny J."/>
            <person name="Vlamakis H."/>
            <person name="Clish C."/>
            <person name="Bullock K."/>
            <person name="Deik A."/>
            <person name="Scott J."/>
            <person name="Pierce K.A."/>
            <person name="Xavier R.J."/>
            <person name="Alm E.J."/>
        </authorList>
    </citation>
    <scope>NUCLEOTIDE SEQUENCE [LARGE SCALE GENOMIC DNA]</scope>
    <source>
        <strain evidence="2 3">BIOML-A6</strain>
    </source>
</reference>
<evidence type="ECO:0000313" key="2">
    <source>
        <dbReference type="EMBL" id="KAA5416321.1"/>
    </source>
</evidence>
<dbReference type="Proteomes" id="UP000448877">
    <property type="component" value="Unassembled WGS sequence"/>
</dbReference>
<accession>A0A125MG77</accession>
<dbReference type="AlphaFoldDB" id="A0A125MG77"/>
<dbReference type="InterPro" id="IPR010982">
    <property type="entry name" value="Lambda_DNA-bd_dom_sf"/>
</dbReference>
<dbReference type="RefSeq" id="WP_060408036.1">
    <property type="nucleotide sequence ID" value="NZ_CABMLT010000011.1"/>
</dbReference>
<dbReference type="EMBL" id="VVYV01000027">
    <property type="protein sequence ID" value="KAA5416321.1"/>
    <property type="molecule type" value="Genomic_DNA"/>
</dbReference>